<accession>A0A9D2WT24</accession>
<comment type="caution">
    <text evidence="5">The sequence shown here is derived from an EMBL/GenBank/DDBJ whole genome shotgun (WGS) entry which is preliminary data.</text>
</comment>
<dbReference type="CDD" id="cd01129">
    <property type="entry name" value="PulE-GspE-like"/>
    <property type="match status" value="1"/>
</dbReference>
<dbReference type="GO" id="GO:0005524">
    <property type="term" value="F:ATP binding"/>
    <property type="evidence" value="ECO:0007669"/>
    <property type="project" value="UniProtKB-KW"/>
</dbReference>
<evidence type="ECO:0000313" key="5">
    <source>
        <dbReference type="EMBL" id="KAF1086583.1"/>
    </source>
</evidence>
<dbReference type="PANTHER" id="PTHR30258">
    <property type="entry name" value="TYPE II SECRETION SYSTEM PROTEIN GSPE-RELATED"/>
    <property type="match status" value="1"/>
</dbReference>
<evidence type="ECO:0000259" key="4">
    <source>
        <dbReference type="PROSITE" id="PS00662"/>
    </source>
</evidence>
<dbReference type="PANTHER" id="PTHR30258:SF2">
    <property type="entry name" value="COMG OPERON PROTEIN 1"/>
    <property type="match status" value="1"/>
</dbReference>
<dbReference type="GO" id="GO:0016887">
    <property type="term" value="F:ATP hydrolysis activity"/>
    <property type="evidence" value="ECO:0007669"/>
    <property type="project" value="TreeGrafter"/>
</dbReference>
<dbReference type="InterPro" id="IPR027417">
    <property type="entry name" value="P-loop_NTPase"/>
</dbReference>
<reference evidence="5" key="1">
    <citation type="submission" date="2016-02" db="EMBL/GenBank/DDBJ databases">
        <title>Draft Genome Sequence of Sporotomaculum syntrophicum Strain FB, a Syntrophic Benzoate Degrader.</title>
        <authorList>
            <person name="Nobu M.K."/>
            <person name="Narihiro T."/>
            <person name="Qiu Y.-L."/>
            <person name="Ohashi A."/>
            <person name="Liu W.-T."/>
            <person name="Yuji S."/>
        </authorList>
    </citation>
    <scope>NUCLEOTIDE SEQUENCE</scope>
    <source>
        <strain evidence="5">FB</strain>
    </source>
</reference>
<sequence length="556" mass="61922">MKFNKNLLGTWLIREGIITENQLAEAMVVQRKEKNFLGKTLVRLGYCTEDDIAGVIAKRSGVDFISLEETVIDSAAVAALPVEAYKRYRVLPIGFSDNKLVVAMQHPNNIMAIDDLRILSGFDIKVVVAPDSELEAMIEKYSRANMDFGQVKDDLQDDENITIETEEQTTRPAVQLANMIIAQAVGAKASDVHIELYENNLRVRFRIDGVLHNVMHLPRAMHGSLISRIKIMANMNIAERRIPQDGRMSLKIEGQTIDVRVASLPASYGERLTLRLLNRSSNIITLEELGVSPGVLDKYREAIRRPYGCILVTGPTGSGKSTTLYAGLATLDKNAKNIITVEDPVEYRMDGINQVQINPRAGLTFATGLRSILRSDPDIIMVGEIRDQETAKLAIESALTGHLVFSSLHTNDAPGSITRLTEMGIEPFLTASSLLCVLAQRLARVLCPHCKESYTISRDKMPDFPDFPFDENETEVGLYRPAGCMRCSNTGYRGRTGIYELLFVSERIHDMILERKSSREIRNAAISEGMVTLRRDGLMKVKQGITSLEELVRVVV</sequence>
<keyword evidence="6" id="KW-1185">Reference proteome</keyword>
<proteinExistence type="inferred from homology"/>
<comment type="similarity">
    <text evidence="1">Belongs to the GSP E family.</text>
</comment>
<dbReference type="EMBL" id="LSRS01000001">
    <property type="protein sequence ID" value="KAF1086583.1"/>
    <property type="molecule type" value="Genomic_DNA"/>
</dbReference>
<dbReference type="Pfam" id="PF05157">
    <property type="entry name" value="MshEN"/>
    <property type="match status" value="1"/>
</dbReference>
<dbReference type="AlphaFoldDB" id="A0A9D2WT24"/>
<dbReference type="PROSITE" id="PS00662">
    <property type="entry name" value="T2SP_E"/>
    <property type="match status" value="1"/>
</dbReference>
<dbReference type="Gene3D" id="3.30.300.160">
    <property type="entry name" value="Type II secretion system, protein E, N-terminal domain"/>
    <property type="match status" value="1"/>
</dbReference>
<dbReference type="FunFam" id="3.30.300.160:FF:000002">
    <property type="entry name" value="Type II secretion system protein E"/>
    <property type="match status" value="1"/>
</dbReference>
<evidence type="ECO:0000256" key="1">
    <source>
        <dbReference type="ARBA" id="ARBA00006611"/>
    </source>
</evidence>
<name>A0A9D2WT24_9FIRM</name>
<feature type="domain" description="Bacterial type II secretion system protein E" evidence="4">
    <location>
        <begin position="373"/>
        <end position="387"/>
    </location>
</feature>
<dbReference type="Gene3D" id="3.30.450.90">
    <property type="match status" value="1"/>
</dbReference>
<evidence type="ECO:0000313" key="6">
    <source>
        <dbReference type="Proteomes" id="UP000798488"/>
    </source>
</evidence>
<dbReference type="InterPro" id="IPR001482">
    <property type="entry name" value="T2SS/T4SS_dom"/>
</dbReference>
<keyword evidence="2" id="KW-0547">Nucleotide-binding</keyword>
<dbReference type="Pfam" id="PF00437">
    <property type="entry name" value="T2SSE"/>
    <property type="match status" value="1"/>
</dbReference>
<dbReference type="InterPro" id="IPR037257">
    <property type="entry name" value="T2SS_E_N_sf"/>
</dbReference>
<organism evidence="5 6">
    <name type="scientific">Sporotomaculum syntrophicum</name>
    <dbReference type="NCBI Taxonomy" id="182264"/>
    <lineage>
        <taxon>Bacteria</taxon>
        <taxon>Bacillati</taxon>
        <taxon>Bacillota</taxon>
        <taxon>Clostridia</taxon>
        <taxon>Eubacteriales</taxon>
        <taxon>Desulfallaceae</taxon>
        <taxon>Sporotomaculum</taxon>
    </lineage>
</organism>
<evidence type="ECO:0000256" key="3">
    <source>
        <dbReference type="ARBA" id="ARBA00022840"/>
    </source>
</evidence>
<gene>
    <name evidence="5" type="primary">epsE</name>
    <name evidence="5" type="ORF">SPSYN_00302</name>
</gene>
<dbReference type="GO" id="GO:0005886">
    <property type="term" value="C:plasma membrane"/>
    <property type="evidence" value="ECO:0007669"/>
    <property type="project" value="TreeGrafter"/>
</dbReference>
<protein>
    <submittedName>
        <fullName evidence="5">Type II secretion system protein E</fullName>
    </submittedName>
</protein>
<dbReference type="FunFam" id="3.30.450.90:FF:000001">
    <property type="entry name" value="Type II secretion system ATPase GspE"/>
    <property type="match status" value="1"/>
</dbReference>
<dbReference type="SUPFAM" id="SSF160246">
    <property type="entry name" value="EspE N-terminal domain-like"/>
    <property type="match status" value="1"/>
</dbReference>
<dbReference type="Gene3D" id="3.40.50.300">
    <property type="entry name" value="P-loop containing nucleotide triphosphate hydrolases"/>
    <property type="match status" value="1"/>
</dbReference>
<dbReference type="SUPFAM" id="SSF52540">
    <property type="entry name" value="P-loop containing nucleoside triphosphate hydrolases"/>
    <property type="match status" value="1"/>
</dbReference>
<evidence type="ECO:0000256" key="2">
    <source>
        <dbReference type="ARBA" id="ARBA00022741"/>
    </source>
</evidence>
<dbReference type="InterPro" id="IPR007831">
    <property type="entry name" value="T2SS_GspE_N"/>
</dbReference>
<dbReference type="Proteomes" id="UP000798488">
    <property type="component" value="Unassembled WGS sequence"/>
</dbReference>
<keyword evidence="3" id="KW-0067">ATP-binding</keyword>
<dbReference type="FunFam" id="3.40.50.300:FF:000398">
    <property type="entry name" value="Type IV pilus assembly ATPase PilB"/>
    <property type="match status" value="1"/>
</dbReference>
<dbReference type="RefSeq" id="WP_161820728.1">
    <property type="nucleotide sequence ID" value="NZ_LSRS01000001.1"/>
</dbReference>
<dbReference type="OrthoDB" id="9808272at2"/>